<keyword evidence="1" id="KW-0620">Polyamine biosynthesis</keyword>
<dbReference type="EMBL" id="SJDL01000042">
    <property type="protein sequence ID" value="TBW49253.1"/>
    <property type="molecule type" value="Genomic_DNA"/>
</dbReference>
<organism evidence="2 3">
    <name type="scientific">Marinobacter halodurans</name>
    <dbReference type="NCBI Taxonomy" id="2528979"/>
    <lineage>
        <taxon>Bacteria</taxon>
        <taxon>Pseudomonadati</taxon>
        <taxon>Pseudomonadota</taxon>
        <taxon>Gammaproteobacteria</taxon>
        <taxon>Pseudomonadales</taxon>
        <taxon>Marinobacteraceae</taxon>
        <taxon>Marinobacter</taxon>
    </lineage>
</organism>
<proteinExistence type="predicted"/>
<dbReference type="PANTHER" id="PTHR43317">
    <property type="entry name" value="THERMOSPERMINE SYNTHASE ACAULIS5"/>
    <property type="match status" value="1"/>
</dbReference>
<dbReference type="InterPro" id="IPR029063">
    <property type="entry name" value="SAM-dependent_MTases_sf"/>
</dbReference>
<dbReference type="CDD" id="cd02440">
    <property type="entry name" value="AdoMet_MTases"/>
    <property type="match status" value="1"/>
</dbReference>
<evidence type="ECO:0000313" key="2">
    <source>
        <dbReference type="EMBL" id="TBW49253.1"/>
    </source>
</evidence>
<sequence length="260" mass="29295">MKFSLNGSVTYETFDALGAVRVLDYRKHRVLTFDSVFEQSKIARKKPWLPVHEYNRAMLLPLAFHEPTHATVLGVGGGVMISALHHMLPDCRIHGVELRRAVAEVAHEFFAMPDDERVRITISDARPALQKIPPGSTDLILADLYNADRMSPAQAHRRFVDQCHQALSDEGWLALNFHLAPARDGTLIRHLGRLFAEVFLYRTKSNNYVIYASKRPVTIPPSDDPALDALEKRLPIGWSGLVEKLMPQVRRVSSTEETPA</sequence>
<reference evidence="2 3" key="1">
    <citation type="submission" date="2019-02" db="EMBL/GenBank/DDBJ databases">
        <title>Marinobacter halodurans sp. nov., a marine bacterium isolated from sea tidal flat.</title>
        <authorList>
            <person name="Yoo Y."/>
            <person name="Lee D.W."/>
            <person name="Kim B.S."/>
            <person name="Kim J.-J."/>
        </authorList>
    </citation>
    <scope>NUCLEOTIDE SEQUENCE [LARGE SCALE GENOMIC DNA]</scope>
    <source>
        <strain evidence="2 3">YJ-S3-2</strain>
    </source>
</reference>
<evidence type="ECO:0000313" key="3">
    <source>
        <dbReference type="Proteomes" id="UP000313645"/>
    </source>
</evidence>
<comment type="caution">
    <text evidence="2">The sequence shown here is derived from an EMBL/GenBank/DDBJ whole genome shotgun (WGS) entry which is preliminary data.</text>
</comment>
<gene>
    <name evidence="2" type="ORF">EZI54_20110</name>
</gene>
<accession>A0ABY1ZH67</accession>
<keyword evidence="3" id="KW-1185">Reference proteome</keyword>
<name>A0ABY1ZH67_9GAMM</name>
<dbReference type="Proteomes" id="UP000313645">
    <property type="component" value="Unassembled WGS sequence"/>
</dbReference>
<dbReference type="PANTHER" id="PTHR43317:SF1">
    <property type="entry name" value="THERMOSPERMINE SYNTHASE ACAULIS5"/>
    <property type="match status" value="1"/>
</dbReference>
<dbReference type="SUPFAM" id="SSF53335">
    <property type="entry name" value="S-adenosyl-L-methionine-dependent methyltransferases"/>
    <property type="match status" value="1"/>
</dbReference>
<dbReference type="RefSeq" id="WP_131483675.1">
    <property type="nucleotide sequence ID" value="NZ_SJDL01000042.1"/>
</dbReference>
<evidence type="ECO:0000256" key="1">
    <source>
        <dbReference type="ARBA" id="ARBA00023115"/>
    </source>
</evidence>
<dbReference type="Gene3D" id="3.40.50.150">
    <property type="entry name" value="Vaccinia Virus protein VP39"/>
    <property type="match status" value="1"/>
</dbReference>
<protein>
    <submittedName>
        <fullName evidence="2">Spermidine synthase</fullName>
    </submittedName>
</protein>